<dbReference type="Proteomes" id="UP000028045">
    <property type="component" value="Unassembled WGS sequence"/>
</dbReference>
<accession>A0A084AF92</accession>
<proteinExistence type="predicted"/>
<evidence type="ECO:0000313" key="4">
    <source>
        <dbReference type="Proteomes" id="UP000028045"/>
    </source>
</evidence>
<dbReference type="OrthoDB" id="5319015at2759"/>
<evidence type="ECO:0000313" key="3">
    <source>
        <dbReference type="EMBL" id="KEY63971.1"/>
    </source>
</evidence>
<dbReference type="PANTHER" id="PTHR38644:SF1">
    <property type="entry name" value="EXPRESSED PROTEIN"/>
    <property type="match status" value="1"/>
</dbReference>
<dbReference type="InterPro" id="IPR056196">
    <property type="entry name" value="Mmc1_C"/>
</dbReference>
<evidence type="ECO:0000259" key="2">
    <source>
        <dbReference type="Pfam" id="PF23868"/>
    </source>
</evidence>
<dbReference type="EMBL" id="KL648757">
    <property type="protein sequence ID" value="KEY63971.1"/>
    <property type="molecule type" value="Genomic_DNA"/>
</dbReference>
<feature type="region of interest" description="Disordered" evidence="1">
    <location>
        <begin position="46"/>
        <end position="67"/>
    </location>
</feature>
<dbReference type="Pfam" id="PF23867">
    <property type="entry name" value="Mmc1_N"/>
    <property type="match status" value="1"/>
</dbReference>
<keyword evidence="4" id="KW-1185">Reference proteome</keyword>
<feature type="domain" description="Mmc1 C-terminal" evidence="2">
    <location>
        <begin position="381"/>
        <end position="588"/>
    </location>
</feature>
<dbReference type="AlphaFoldDB" id="A0A084AF92"/>
<evidence type="ECO:0000256" key="1">
    <source>
        <dbReference type="SAM" id="MobiDB-lite"/>
    </source>
</evidence>
<reference evidence="3 4" key="1">
    <citation type="journal article" date="2014" name="BMC Genomics">
        <title>Comparative genome sequencing reveals chemotype-specific gene clusters in the toxigenic black mold Stachybotrys.</title>
        <authorList>
            <person name="Semeiks J."/>
            <person name="Borek D."/>
            <person name="Otwinowski Z."/>
            <person name="Grishin N.V."/>
        </authorList>
    </citation>
    <scope>NUCLEOTIDE SEQUENCE [LARGE SCALE GENOMIC DNA]</scope>
    <source>
        <strain evidence="4">CBS 109288 / IBT 7711</strain>
    </source>
</reference>
<name>A0A084AF92_STACB</name>
<gene>
    <name evidence="3" type="ORF">S7711_08696</name>
</gene>
<sequence length="637" mass="70014">MASKRPMLPRHGRLGLPSLAVTPKRPDTLSVCLFCSLAAPKRARLRSRKSVTSPRFSSAAAPTAPNPRAQLEHSLAELQARFPTLVNISRVQLALQGLRQSPGQEAVRVAIFGLANESNAGQTARSVLRAVLADPLKDEEEWERELQELDPTKPLIVRVGPLKNQNTILTISKSHTTTELSVSSAIYNGLNLELLLMDVDIPSPAGTPALMTSLEEALLVPAINIPSADDRFTPITTPVHKAILVADGFSGAVNVSTLPLLESGSSILPVVNMKGLTKEQLGVDFDVIDASMANTAIDLFRKGPQHAIEYERKWFASNIPHLVNWLRTGIKGSEDETKPAVRRLVASVLQNTLAAIQKEESLKVSETFNITEDRVLNKALNDGLTAWAQNAHAELQDELDAAFTSRRWRKLGWWKLFWRVDDVAMLTSEMLSQRFLPTAEKELIYLAGRVAQMEGQRPAYPQPDSPSPVEVAELKRAGTSELEPLIPTIHRTALPKWPGHITFTRRYLQDETVPALQALAQKLVMQSLSLSSLTSSLAALLYVSSFASTVYEAGAVAAFGIVYSLNRLQKKWETARDFWEGEVREEGRKAVRAAEQSVGTVLEGPRSEPLTDTQAVDDLRKARDLVAEAEDALARLK</sequence>
<dbReference type="HOGENOM" id="CLU_023613_1_0_1"/>
<dbReference type="PANTHER" id="PTHR38644">
    <property type="entry name" value="EXPRESSED PROTEIN"/>
    <property type="match status" value="1"/>
</dbReference>
<dbReference type="Pfam" id="PF23868">
    <property type="entry name" value="Mmc1_C"/>
    <property type="match status" value="1"/>
</dbReference>
<organism evidence="3 4">
    <name type="scientific">Stachybotrys chartarum (strain CBS 109288 / IBT 7711)</name>
    <name type="common">Toxic black mold</name>
    <name type="synonym">Stilbospora chartarum</name>
    <dbReference type="NCBI Taxonomy" id="1280523"/>
    <lineage>
        <taxon>Eukaryota</taxon>
        <taxon>Fungi</taxon>
        <taxon>Dikarya</taxon>
        <taxon>Ascomycota</taxon>
        <taxon>Pezizomycotina</taxon>
        <taxon>Sordariomycetes</taxon>
        <taxon>Hypocreomycetidae</taxon>
        <taxon>Hypocreales</taxon>
        <taxon>Stachybotryaceae</taxon>
        <taxon>Stachybotrys</taxon>
    </lineage>
</organism>
<protein>
    <recommendedName>
        <fullName evidence="2">Mmc1 C-terminal domain-containing protein</fullName>
    </recommendedName>
</protein>